<feature type="transmembrane region" description="Helical" evidence="1">
    <location>
        <begin position="64"/>
        <end position="80"/>
    </location>
</feature>
<sequence length="118" mass="12516">MKTAARGFVIGLPGLLVFATFVYNPGLIMIGTVSDIVINSVGCLIAVVCFAAVVEGYAFTKINILFRAMLAVCSLISLSPRWDLTFAGLAGGVIILTLNYLAAKKEDLNFGQGQKQEA</sequence>
<feature type="transmembrane region" description="Helical" evidence="1">
    <location>
        <begin position="7"/>
        <end position="30"/>
    </location>
</feature>
<protein>
    <submittedName>
        <fullName evidence="2">Uncharacterized protein</fullName>
    </submittedName>
</protein>
<keyword evidence="1" id="KW-0472">Membrane</keyword>
<dbReference type="EMBL" id="VSSQ01046698">
    <property type="protein sequence ID" value="MPN00661.1"/>
    <property type="molecule type" value="Genomic_DNA"/>
</dbReference>
<keyword evidence="1" id="KW-1133">Transmembrane helix</keyword>
<organism evidence="2">
    <name type="scientific">bioreactor metagenome</name>
    <dbReference type="NCBI Taxonomy" id="1076179"/>
    <lineage>
        <taxon>unclassified sequences</taxon>
        <taxon>metagenomes</taxon>
        <taxon>ecological metagenomes</taxon>
    </lineage>
</organism>
<dbReference type="AlphaFoldDB" id="A0A645EFJ8"/>
<evidence type="ECO:0000256" key="1">
    <source>
        <dbReference type="SAM" id="Phobius"/>
    </source>
</evidence>
<reference evidence="2" key="1">
    <citation type="submission" date="2019-08" db="EMBL/GenBank/DDBJ databases">
        <authorList>
            <person name="Kucharzyk K."/>
            <person name="Murdoch R.W."/>
            <person name="Higgins S."/>
            <person name="Loffler F."/>
        </authorList>
    </citation>
    <scope>NUCLEOTIDE SEQUENCE</scope>
</reference>
<evidence type="ECO:0000313" key="2">
    <source>
        <dbReference type="EMBL" id="MPN00661.1"/>
    </source>
</evidence>
<feature type="transmembrane region" description="Helical" evidence="1">
    <location>
        <begin position="36"/>
        <end position="57"/>
    </location>
</feature>
<name>A0A645EFJ8_9ZZZZ</name>
<gene>
    <name evidence="2" type="ORF">SDC9_147857</name>
</gene>
<keyword evidence="1" id="KW-0812">Transmembrane</keyword>
<feature type="transmembrane region" description="Helical" evidence="1">
    <location>
        <begin position="86"/>
        <end position="103"/>
    </location>
</feature>
<accession>A0A645EFJ8</accession>
<comment type="caution">
    <text evidence="2">The sequence shown here is derived from an EMBL/GenBank/DDBJ whole genome shotgun (WGS) entry which is preliminary data.</text>
</comment>
<proteinExistence type="predicted"/>